<organism evidence="1 2">
    <name type="scientific">Marinitoga aeolica</name>
    <dbReference type="NCBI Taxonomy" id="2809031"/>
    <lineage>
        <taxon>Bacteria</taxon>
        <taxon>Thermotogati</taxon>
        <taxon>Thermotogota</taxon>
        <taxon>Thermotogae</taxon>
        <taxon>Petrotogales</taxon>
        <taxon>Petrotogaceae</taxon>
        <taxon>Marinitoga</taxon>
    </lineage>
</organism>
<dbReference type="SUPFAM" id="SSF54611">
    <property type="entry name" value="SecB-like"/>
    <property type="match status" value="1"/>
</dbReference>
<proteinExistence type="predicted"/>
<evidence type="ECO:0000313" key="2">
    <source>
        <dbReference type="Proteomes" id="UP001232493"/>
    </source>
</evidence>
<keyword evidence="2" id="KW-1185">Reference proteome</keyword>
<accession>A0ABY8PPT9</accession>
<name>A0ABY8PPT9_9BACT</name>
<dbReference type="RefSeq" id="WP_280998477.1">
    <property type="nucleotide sequence ID" value="NZ_CP069362.1"/>
</dbReference>
<protein>
    <recommendedName>
        <fullName evidence="3">Preprotein translocase subunit SecB</fullName>
    </recommendedName>
</protein>
<dbReference type="EMBL" id="CP069362">
    <property type="protein sequence ID" value="WGS64654.1"/>
    <property type="molecule type" value="Genomic_DNA"/>
</dbReference>
<evidence type="ECO:0008006" key="3">
    <source>
        <dbReference type="Google" id="ProtNLM"/>
    </source>
</evidence>
<dbReference type="Gene3D" id="3.10.420.10">
    <property type="entry name" value="SecB-like"/>
    <property type="match status" value="1"/>
</dbReference>
<dbReference type="InterPro" id="IPR035958">
    <property type="entry name" value="SecB-like_sf"/>
</dbReference>
<evidence type="ECO:0000313" key="1">
    <source>
        <dbReference type="EMBL" id="WGS64654.1"/>
    </source>
</evidence>
<dbReference type="Proteomes" id="UP001232493">
    <property type="component" value="Chromosome"/>
</dbReference>
<reference evidence="1 2" key="1">
    <citation type="submission" date="2021-02" db="EMBL/GenBank/DDBJ databases">
        <title>Characterization of Marinitoga sp. nov. str. BP5-C20A.</title>
        <authorList>
            <person name="Erauso G."/>
            <person name="Postec A."/>
        </authorList>
    </citation>
    <scope>NUCLEOTIDE SEQUENCE [LARGE SCALE GENOMIC DNA]</scope>
    <source>
        <strain evidence="1 2">BP5-C20A</strain>
    </source>
</reference>
<gene>
    <name evidence="1" type="ORF">JRV97_09850</name>
</gene>
<sequence>MSEKLMSSDFFFDKYKINKFNFTHKKSDSKKVNFVASLEKTEFKKTNKSKDSQKGTLTVGFKIVGKNDKTEEVSIYIEATGYFSAKFEDEEKFERFCKFNGLINLLNVIRSYIISVTSQTGHPTVIMPLINIPASLK</sequence>